<feature type="domain" description="YbhG-like alpha-helical hairpin" evidence="4">
    <location>
        <begin position="75"/>
        <end position="194"/>
    </location>
</feature>
<dbReference type="EMBL" id="CZVW01000020">
    <property type="protein sequence ID" value="CUT04069.1"/>
    <property type="molecule type" value="Genomic_DNA"/>
</dbReference>
<comment type="subcellular location">
    <subcellularLocation>
        <location evidence="1">Cell envelope</location>
    </subcellularLocation>
</comment>
<reference evidence="7" key="1">
    <citation type="submission" date="2015-11" db="EMBL/GenBank/DDBJ databases">
        <authorList>
            <person name="Varghese N."/>
        </authorList>
    </citation>
    <scope>NUCLEOTIDE SEQUENCE [LARGE SCALE GENOMIC DNA]</scope>
    <source>
        <strain evidence="7">JGI-23</strain>
    </source>
</reference>
<dbReference type="Gene3D" id="2.40.30.170">
    <property type="match status" value="1"/>
</dbReference>
<accession>A0A0P1NYD9</accession>
<dbReference type="InterPro" id="IPR059052">
    <property type="entry name" value="HH_YbhG-like"/>
</dbReference>
<dbReference type="InterPro" id="IPR050465">
    <property type="entry name" value="UPF0194_transport"/>
</dbReference>
<protein>
    <submittedName>
        <fullName evidence="6">HlyD family secretion protein</fullName>
    </submittedName>
</protein>
<dbReference type="PANTHER" id="PTHR32347">
    <property type="entry name" value="EFFLUX SYSTEM COMPONENT YKNX-RELATED"/>
    <property type="match status" value="1"/>
</dbReference>
<dbReference type="OrthoDB" id="9778236at2"/>
<evidence type="ECO:0000259" key="5">
    <source>
        <dbReference type="Pfam" id="PF25954"/>
    </source>
</evidence>
<gene>
    <name evidence="6" type="ORF">JGI23_01630</name>
</gene>
<evidence type="ECO:0000259" key="4">
    <source>
        <dbReference type="Pfam" id="PF25881"/>
    </source>
</evidence>
<evidence type="ECO:0000256" key="2">
    <source>
        <dbReference type="ARBA" id="ARBA00023054"/>
    </source>
</evidence>
<dbReference type="Gene3D" id="2.40.50.100">
    <property type="match status" value="1"/>
</dbReference>
<name>A0A0P1NYD9_9BACT</name>
<dbReference type="PANTHER" id="PTHR32347:SF23">
    <property type="entry name" value="BLL5650 PROTEIN"/>
    <property type="match status" value="1"/>
</dbReference>
<feature type="domain" description="CusB-like beta-barrel" evidence="5">
    <location>
        <begin position="232"/>
        <end position="315"/>
    </location>
</feature>
<dbReference type="Pfam" id="PF25881">
    <property type="entry name" value="HH_YBHG"/>
    <property type="match status" value="1"/>
</dbReference>
<keyword evidence="2 3" id="KW-0175">Coiled coil</keyword>
<evidence type="ECO:0000313" key="7">
    <source>
        <dbReference type="Proteomes" id="UP000199197"/>
    </source>
</evidence>
<keyword evidence="7" id="KW-1185">Reference proteome</keyword>
<proteinExistence type="predicted"/>
<feature type="coiled-coil region" evidence="3">
    <location>
        <begin position="101"/>
        <end position="173"/>
    </location>
</feature>
<dbReference type="PROSITE" id="PS51257">
    <property type="entry name" value="PROKAR_LIPOPROTEIN"/>
    <property type="match status" value="1"/>
</dbReference>
<dbReference type="Gene3D" id="1.10.287.470">
    <property type="entry name" value="Helix hairpin bin"/>
    <property type="match status" value="1"/>
</dbReference>
<dbReference type="Pfam" id="PF25954">
    <property type="entry name" value="Beta-barrel_RND_2"/>
    <property type="match status" value="1"/>
</dbReference>
<dbReference type="GO" id="GO:0030313">
    <property type="term" value="C:cell envelope"/>
    <property type="evidence" value="ECO:0007669"/>
    <property type="project" value="UniProtKB-SubCell"/>
</dbReference>
<dbReference type="InterPro" id="IPR058792">
    <property type="entry name" value="Beta-barrel_RND_2"/>
</dbReference>
<evidence type="ECO:0000256" key="3">
    <source>
        <dbReference type="SAM" id="Coils"/>
    </source>
</evidence>
<organism evidence="6 7">
    <name type="scientific">Candidatus Chryseopegocella kryptomonas</name>
    <dbReference type="NCBI Taxonomy" id="1633643"/>
    <lineage>
        <taxon>Bacteria</taxon>
        <taxon>Pseudomonadati</taxon>
        <taxon>Candidatus Kryptoniota</taxon>
        <taxon>Candidatus Chryseopegocella</taxon>
    </lineage>
</organism>
<evidence type="ECO:0000313" key="6">
    <source>
        <dbReference type="EMBL" id="CUT04069.1"/>
    </source>
</evidence>
<sequence>MKKHIIFFSLIFLFSCSDNRTSETFETSGTVEAREIILSSEVNGKVISVNFDEGSRVDSGFVLCQIDTELVYQRYLEAKSQAEAFFSQYQLLLRGARTEEIEAMEEVVNRAKVNFENAQKQFERVKNLYDEGVATQEQFDNAKTLFETSKTQYEEAKKKLELLKKGARDEEIKIALSNYNRAIAQLKSIEIQLKKSKIISPISGFVLEKYVDVGEFVAPGTPIAKIANLNEVYVRIYVPEKELGLIKLNDTVDVKIDSYPNKIFKGEIIFISQKSEFTPKNVQTKDERVKLVYAVKVKIDNSDGIFKPGMPADVIIKWR</sequence>
<dbReference type="AlphaFoldDB" id="A0A0P1NYD9"/>
<evidence type="ECO:0000256" key="1">
    <source>
        <dbReference type="ARBA" id="ARBA00004196"/>
    </source>
</evidence>
<dbReference type="SUPFAM" id="SSF111369">
    <property type="entry name" value="HlyD-like secretion proteins"/>
    <property type="match status" value="2"/>
</dbReference>
<dbReference type="RefSeq" id="WP_159421151.1">
    <property type="nucleotide sequence ID" value="NZ_CZVW01000020.1"/>
</dbReference>
<dbReference type="Proteomes" id="UP000199197">
    <property type="component" value="Unassembled WGS sequence"/>
</dbReference>